<dbReference type="Gene3D" id="1.10.10.10">
    <property type="entry name" value="Winged helix-like DNA-binding domain superfamily/Winged helix DNA-binding domain"/>
    <property type="match status" value="1"/>
</dbReference>
<gene>
    <name evidence="8" type="primary">sigW_7</name>
    <name evidence="8" type="ORF">SK3146_05847</name>
</gene>
<dbReference type="InterPro" id="IPR013249">
    <property type="entry name" value="RNA_pol_sigma70_r4_t2"/>
</dbReference>
<protein>
    <submittedName>
        <fullName evidence="8">ECF RNA polymerase sigma factor SigW</fullName>
    </submittedName>
</protein>
<reference evidence="8" key="2">
    <citation type="journal article" date="2021" name="J Anim Sci Technol">
        <title>Complete genome sequence of Paenibacillus konkukensis sp. nov. SK3146 as a potential probiotic strain.</title>
        <authorList>
            <person name="Jung H.I."/>
            <person name="Park S."/>
            <person name="Niu K.M."/>
            <person name="Lee S.W."/>
            <person name="Kothari D."/>
            <person name="Yi K.J."/>
            <person name="Kim S.K."/>
        </authorList>
    </citation>
    <scope>NUCLEOTIDE SEQUENCE</scope>
    <source>
        <strain evidence="8">SK3146</strain>
    </source>
</reference>
<dbReference type="InterPro" id="IPR014284">
    <property type="entry name" value="RNA_pol_sigma-70_dom"/>
</dbReference>
<evidence type="ECO:0000259" key="6">
    <source>
        <dbReference type="Pfam" id="PF04542"/>
    </source>
</evidence>
<evidence type="ECO:0000256" key="4">
    <source>
        <dbReference type="ARBA" id="ARBA00023125"/>
    </source>
</evidence>
<comment type="similarity">
    <text evidence="1">Belongs to the sigma-70 factor family. ECF subfamily.</text>
</comment>
<dbReference type="InterPro" id="IPR013325">
    <property type="entry name" value="RNA_pol_sigma_r2"/>
</dbReference>
<name>A0ABY4RXS9_9BACL</name>
<dbReference type="SUPFAM" id="SSF88659">
    <property type="entry name" value="Sigma3 and sigma4 domains of RNA polymerase sigma factors"/>
    <property type="match status" value="1"/>
</dbReference>
<evidence type="ECO:0000259" key="7">
    <source>
        <dbReference type="Pfam" id="PF08281"/>
    </source>
</evidence>
<dbReference type="Pfam" id="PF04542">
    <property type="entry name" value="Sigma70_r2"/>
    <property type="match status" value="1"/>
</dbReference>
<dbReference type="Gene3D" id="1.10.1740.10">
    <property type="match status" value="1"/>
</dbReference>
<feature type="domain" description="RNA polymerase sigma factor 70 region 4 type 2" evidence="7">
    <location>
        <begin position="118"/>
        <end position="169"/>
    </location>
</feature>
<keyword evidence="9" id="KW-1185">Reference proteome</keyword>
<dbReference type="InterPro" id="IPR036388">
    <property type="entry name" value="WH-like_DNA-bd_sf"/>
</dbReference>
<keyword evidence="3" id="KW-0731">Sigma factor</keyword>
<evidence type="ECO:0000313" key="8">
    <source>
        <dbReference type="EMBL" id="UQZ86554.1"/>
    </source>
</evidence>
<sequence>MTEPNFNAEFGDYKGERTVGGMTFDELYASYADSVYSFLRFKIRDVHLVEDIFQDTFLTAFKEIDRGRRPEHPKAWLLTVAHRRMVDRLRREPSVEGMDEQEEAIGTDRQADWTEALYVRELLGKLEESSRTILYGLYVEGLSIQEIAVVLGIPEGTVKSRCHAAKKKLSGWMKEENRDGN</sequence>
<keyword evidence="4" id="KW-0238">DNA-binding</keyword>
<keyword evidence="2" id="KW-0805">Transcription regulation</keyword>
<evidence type="ECO:0000256" key="1">
    <source>
        <dbReference type="ARBA" id="ARBA00010641"/>
    </source>
</evidence>
<accession>A0ABY4RXS9</accession>
<proteinExistence type="inferred from homology"/>
<keyword evidence="5" id="KW-0804">Transcription</keyword>
<dbReference type="InterPro" id="IPR007627">
    <property type="entry name" value="RNA_pol_sigma70_r2"/>
</dbReference>
<reference evidence="8" key="1">
    <citation type="submission" date="2018-02" db="EMBL/GenBank/DDBJ databases">
        <authorList>
            <person name="Kim S.-K."/>
            <person name="Jung H.-I."/>
            <person name="Lee S.-W."/>
        </authorList>
    </citation>
    <scope>NUCLEOTIDE SEQUENCE</scope>
    <source>
        <strain evidence="8">SK3146</strain>
    </source>
</reference>
<dbReference type="Proteomes" id="UP001057134">
    <property type="component" value="Chromosome"/>
</dbReference>
<dbReference type="SUPFAM" id="SSF88946">
    <property type="entry name" value="Sigma2 domain of RNA polymerase sigma factors"/>
    <property type="match status" value="1"/>
</dbReference>
<dbReference type="NCBIfam" id="TIGR02937">
    <property type="entry name" value="sigma70-ECF"/>
    <property type="match status" value="1"/>
</dbReference>
<dbReference type="InterPro" id="IPR013324">
    <property type="entry name" value="RNA_pol_sigma_r3/r4-like"/>
</dbReference>
<dbReference type="Pfam" id="PF08281">
    <property type="entry name" value="Sigma70_r4_2"/>
    <property type="match status" value="1"/>
</dbReference>
<evidence type="ECO:0000313" key="9">
    <source>
        <dbReference type="Proteomes" id="UP001057134"/>
    </source>
</evidence>
<dbReference type="CDD" id="cd06171">
    <property type="entry name" value="Sigma70_r4"/>
    <property type="match status" value="1"/>
</dbReference>
<evidence type="ECO:0000256" key="3">
    <source>
        <dbReference type="ARBA" id="ARBA00023082"/>
    </source>
</evidence>
<dbReference type="EMBL" id="CP027059">
    <property type="protein sequence ID" value="UQZ86554.1"/>
    <property type="molecule type" value="Genomic_DNA"/>
</dbReference>
<feature type="domain" description="RNA polymerase sigma-70 region 2" evidence="6">
    <location>
        <begin position="27"/>
        <end position="92"/>
    </location>
</feature>
<dbReference type="PANTHER" id="PTHR43133">
    <property type="entry name" value="RNA POLYMERASE ECF-TYPE SIGMA FACTO"/>
    <property type="match status" value="1"/>
</dbReference>
<evidence type="ECO:0000256" key="5">
    <source>
        <dbReference type="ARBA" id="ARBA00023163"/>
    </source>
</evidence>
<organism evidence="8 9">
    <name type="scientific">Paenibacillus konkukensis</name>
    <dbReference type="NCBI Taxonomy" id="2020716"/>
    <lineage>
        <taxon>Bacteria</taxon>
        <taxon>Bacillati</taxon>
        <taxon>Bacillota</taxon>
        <taxon>Bacilli</taxon>
        <taxon>Bacillales</taxon>
        <taxon>Paenibacillaceae</taxon>
        <taxon>Paenibacillus</taxon>
    </lineage>
</organism>
<dbReference type="PANTHER" id="PTHR43133:SF8">
    <property type="entry name" value="RNA POLYMERASE SIGMA FACTOR HI_1459-RELATED"/>
    <property type="match status" value="1"/>
</dbReference>
<evidence type="ECO:0000256" key="2">
    <source>
        <dbReference type="ARBA" id="ARBA00023015"/>
    </source>
</evidence>
<dbReference type="InterPro" id="IPR039425">
    <property type="entry name" value="RNA_pol_sigma-70-like"/>
</dbReference>